<proteinExistence type="predicted"/>
<reference evidence="1 2" key="1">
    <citation type="journal article" date="2018" name="Harmful Algae">
        <title>The highly heterogeneous methylated genomes and diverse restriction-modification systems of bloom-forming Microcystis.</title>
        <authorList>
            <person name="Zhao L."/>
            <person name="Song Y."/>
            <person name="Li L."/>
            <person name="Gan N."/>
            <person name="Brand J.J."/>
            <person name="Song L."/>
        </authorList>
    </citation>
    <scope>NUCLEOTIDE SEQUENCE [LARGE SCALE GENOMIC DNA]</scope>
    <source>
        <strain evidence="1 2">PCC 7806SL</strain>
    </source>
</reference>
<organism evidence="1 2">
    <name type="scientific">Microcystis aeruginosa PCC 7806SL</name>
    <dbReference type="NCBI Taxonomy" id="1903187"/>
    <lineage>
        <taxon>Bacteria</taxon>
        <taxon>Bacillati</taxon>
        <taxon>Cyanobacteriota</taxon>
        <taxon>Cyanophyceae</taxon>
        <taxon>Oscillatoriophycideae</taxon>
        <taxon>Chroococcales</taxon>
        <taxon>Microcystaceae</taxon>
        <taxon>Microcystis</taxon>
    </lineage>
</organism>
<keyword evidence="2" id="KW-1185">Reference proteome</keyword>
<gene>
    <name evidence="1" type="ORF">BH695_3827</name>
</gene>
<sequence>MVKCLGFVAAMAKPPNAFAGDLRLSWVWWVKSILRYIPTGERMERTTKTQRLIGLI</sequence>
<evidence type="ECO:0000313" key="2">
    <source>
        <dbReference type="Proteomes" id="UP000192439"/>
    </source>
</evidence>
<dbReference type="Proteomes" id="UP000192439">
    <property type="component" value="Chromosome"/>
</dbReference>
<evidence type="ECO:0000313" key="1">
    <source>
        <dbReference type="EMBL" id="ARI83106.1"/>
    </source>
</evidence>
<name>A0AB33C401_MICA7</name>
<dbReference type="EMBL" id="CP020771">
    <property type="protein sequence ID" value="ARI83106.1"/>
    <property type="molecule type" value="Genomic_DNA"/>
</dbReference>
<protein>
    <submittedName>
        <fullName evidence="1">Uncharacterized protein</fullName>
    </submittedName>
</protein>
<dbReference type="AlphaFoldDB" id="A0AB33C401"/>
<accession>A0AB33C401</accession>